<gene>
    <name evidence="2" type="ORF">LTR78_005225</name>
</gene>
<accession>A0AAE0WND0</accession>
<dbReference type="EMBL" id="JAUTXT010000017">
    <property type="protein sequence ID" value="KAK3674881.1"/>
    <property type="molecule type" value="Genomic_DNA"/>
</dbReference>
<dbReference type="Proteomes" id="UP001274830">
    <property type="component" value="Unassembled WGS sequence"/>
</dbReference>
<dbReference type="PANTHER" id="PTHR42085">
    <property type="entry name" value="F-BOX DOMAIN-CONTAINING PROTEIN"/>
    <property type="match status" value="1"/>
</dbReference>
<reference evidence="2" key="1">
    <citation type="submission" date="2023-07" db="EMBL/GenBank/DDBJ databases">
        <title>Black Yeasts Isolated from many extreme environments.</title>
        <authorList>
            <person name="Coleine C."/>
            <person name="Stajich J.E."/>
            <person name="Selbmann L."/>
        </authorList>
    </citation>
    <scope>NUCLEOTIDE SEQUENCE</scope>
    <source>
        <strain evidence="2">CCFEE 5485</strain>
    </source>
</reference>
<comment type="caution">
    <text evidence="2">The sequence shown here is derived from an EMBL/GenBank/DDBJ whole genome shotgun (WGS) entry which is preliminary data.</text>
</comment>
<name>A0AAE0WND0_9PEZI</name>
<evidence type="ECO:0000313" key="3">
    <source>
        <dbReference type="Proteomes" id="UP001274830"/>
    </source>
</evidence>
<feature type="region of interest" description="Disordered" evidence="1">
    <location>
        <begin position="1"/>
        <end position="23"/>
    </location>
</feature>
<feature type="compositionally biased region" description="Basic residues" evidence="1">
    <location>
        <begin position="393"/>
        <end position="404"/>
    </location>
</feature>
<feature type="compositionally biased region" description="Basic and acidic residues" evidence="1">
    <location>
        <begin position="405"/>
        <end position="414"/>
    </location>
</feature>
<dbReference type="PANTHER" id="PTHR42085:SF2">
    <property type="entry name" value="F-BOX DOMAIN-CONTAINING PROTEIN"/>
    <property type="match status" value="1"/>
</dbReference>
<dbReference type="InterPro" id="IPR038883">
    <property type="entry name" value="AN11006-like"/>
</dbReference>
<proteinExistence type="predicted"/>
<evidence type="ECO:0000256" key="1">
    <source>
        <dbReference type="SAM" id="MobiDB-lite"/>
    </source>
</evidence>
<feature type="region of interest" description="Disordered" evidence="1">
    <location>
        <begin position="384"/>
        <end position="428"/>
    </location>
</feature>
<evidence type="ECO:0000313" key="2">
    <source>
        <dbReference type="EMBL" id="KAK3674881.1"/>
    </source>
</evidence>
<protein>
    <submittedName>
        <fullName evidence="2">Uncharacterized protein</fullName>
    </submittedName>
</protein>
<dbReference type="AlphaFoldDB" id="A0AAE0WND0"/>
<organism evidence="2 3">
    <name type="scientific">Recurvomyces mirabilis</name>
    <dbReference type="NCBI Taxonomy" id="574656"/>
    <lineage>
        <taxon>Eukaryota</taxon>
        <taxon>Fungi</taxon>
        <taxon>Dikarya</taxon>
        <taxon>Ascomycota</taxon>
        <taxon>Pezizomycotina</taxon>
        <taxon>Dothideomycetes</taxon>
        <taxon>Dothideomycetidae</taxon>
        <taxon>Mycosphaerellales</taxon>
        <taxon>Teratosphaeriaceae</taxon>
        <taxon>Recurvomyces</taxon>
    </lineage>
</organism>
<sequence>MTKREAKSTKASAPAPPEQKKRTGFLDLPAELRLQIYGYLLPDIPSATWRKSALRTDGTASSTNFMATCKQVHGEAAELLYPGHARVTIRVPGSRSTVAFVELFNKKVEIGEAMEANVFQALRQARSLSVTVRTASNPHAVCVAQDLLFEVLRPVSGTLNQRLQSLGLDAIIHRSSGSDFALRVDDEWIDDYVRRGSMHEFNGIKAGDLTRAHSAAFLTDPFRNARNLKSGGKKGYYWMMFPGQTGGAWREVSRRVRTAVQCEDLTDLVDFELFSRYFATCRALLCSVQPLLTTTADKTSLEKQHDLLSSARIMGDVGKFYAHHSTLVTFLNDVVSKVNLSNTETEIQAREVTHLIVELEARLPDADVDTSEFGYNKGNADLAAWQAGSGERRKAKAERKKRKREKADEGDQRGGKKGRRAGGGWNEV</sequence>
<keyword evidence="3" id="KW-1185">Reference proteome</keyword>